<dbReference type="OMA" id="PKMTKRC"/>
<dbReference type="InterPro" id="IPR011990">
    <property type="entry name" value="TPR-like_helical_dom_sf"/>
</dbReference>
<dbReference type="Pfam" id="PF01535">
    <property type="entry name" value="PPR"/>
    <property type="match status" value="2"/>
</dbReference>
<dbReference type="GO" id="GO:0009507">
    <property type="term" value="C:chloroplast"/>
    <property type="evidence" value="ECO:0007669"/>
    <property type="project" value="EnsemblPlants"/>
</dbReference>
<dbReference type="eggNOG" id="KOG4197">
    <property type="taxonomic scope" value="Eukaryota"/>
</dbReference>
<dbReference type="PANTHER" id="PTHR46862">
    <property type="entry name" value="OS07G0661900 PROTEIN"/>
    <property type="match status" value="1"/>
</dbReference>
<accession>A0A087HKB0</accession>
<dbReference type="EMBL" id="CM002869">
    <property type="protein sequence ID" value="KFK42562.1"/>
    <property type="molecule type" value="Genomic_DNA"/>
</dbReference>
<sequence>MNYCVSSRSIMGIYSCNAVLSFGLKFPFDIGSHKLYRCMFRQNPLLVESGHNRSFGCKCSAGFTVGKVLGVEEQEIPRFNWVDVGLNLTEEQDEALTRIPIKMSKRCQALLRQIVCFSNEKGSFCDLLSVWVRRMNPIRADWLSLLKELKNLESPFYIKVAEFSLLEDSFEANARDYTKIIHYYGKLNQVEDAERTLLAMKNRGFLIDQVTLTAMVQLYSKAGYHKLAEETFNEVKLLGEPLDNRSYGSMIMAYIRAGSPAKGEALLREMDSQEICAGREVYKALLRAYSMGGDTEGAKRVFDAVQLARITPDVKLCGLLINAYSVSGQSQNARLAFENMRKAGIKATDKCVALVLAAYEKEEKLNEALEFLLELEKDSIMVGKEASVVLAQWFKKLGVVEQVELVLREFSSSESRPSQNI</sequence>
<gene>
    <name evidence="3" type="ordered locus">AALP_Aa1g011400</name>
</gene>
<name>A0A087HKB0_ARAAL</name>
<evidence type="ECO:0008006" key="5">
    <source>
        <dbReference type="Google" id="ProtNLM"/>
    </source>
</evidence>
<keyword evidence="4" id="KW-1185">Reference proteome</keyword>
<dbReference type="NCBIfam" id="TIGR00756">
    <property type="entry name" value="PPR"/>
    <property type="match status" value="3"/>
</dbReference>
<dbReference type="InterPro" id="IPR002885">
    <property type="entry name" value="PPR_rpt"/>
</dbReference>
<proteinExistence type="predicted"/>
<dbReference type="PANTHER" id="PTHR46862:SF3">
    <property type="entry name" value="OS07G0661900 PROTEIN"/>
    <property type="match status" value="1"/>
</dbReference>
<dbReference type="AlphaFoldDB" id="A0A087HKB0"/>
<dbReference type="GO" id="GO:0005739">
    <property type="term" value="C:mitochondrion"/>
    <property type="evidence" value="ECO:0007669"/>
    <property type="project" value="EnsemblPlants"/>
</dbReference>
<dbReference type="Pfam" id="PF13812">
    <property type="entry name" value="PPR_3"/>
    <property type="match status" value="1"/>
</dbReference>
<feature type="repeat" description="PPR" evidence="2">
    <location>
        <begin position="313"/>
        <end position="347"/>
    </location>
</feature>
<dbReference type="Gramene" id="KFK42562">
    <property type="protein sequence ID" value="KFK42562"/>
    <property type="gene ID" value="AALP_AA1G011400"/>
</dbReference>
<evidence type="ECO:0000313" key="3">
    <source>
        <dbReference type="EMBL" id="KFK42562.1"/>
    </source>
</evidence>
<organism evidence="3 4">
    <name type="scientific">Arabis alpina</name>
    <name type="common">Alpine rock-cress</name>
    <dbReference type="NCBI Taxonomy" id="50452"/>
    <lineage>
        <taxon>Eukaryota</taxon>
        <taxon>Viridiplantae</taxon>
        <taxon>Streptophyta</taxon>
        <taxon>Embryophyta</taxon>
        <taxon>Tracheophyta</taxon>
        <taxon>Spermatophyta</taxon>
        <taxon>Magnoliopsida</taxon>
        <taxon>eudicotyledons</taxon>
        <taxon>Gunneridae</taxon>
        <taxon>Pentapetalae</taxon>
        <taxon>rosids</taxon>
        <taxon>malvids</taxon>
        <taxon>Brassicales</taxon>
        <taxon>Brassicaceae</taxon>
        <taxon>Arabideae</taxon>
        <taxon>Arabis</taxon>
    </lineage>
</organism>
<dbReference type="OrthoDB" id="185373at2759"/>
<dbReference type="Proteomes" id="UP000029120">
    <property type="component" value="Chromosome 1"/>
</dbReference>
<feature type="repeat" description="PPR" evidence="2">
    <location>
        <begin position="243"/>
        <end position="277"/>
    </location>
</feature>
<evidence type="ECO:0000256" key="1">
    <source>
        <dbReference type="ARBA" id="ARBA00022737"/>
    </source>
</evidence>
<evidence type="ECO:0000313" key="4">
    <source>
        <dbReference type="Proteomes" id="UP000029120"/>
    </source>
</evidence>
<reference evidence="4" key="1">
    <citation type="journal article" date="2015" name="Nat. Plants">
        <title>Genome expansion of Arabis alpina linked with retrotransposition and reduced symmetric DNA methylation.</title>
        <authorList>
            <person name="Willing E.M."/>
            <person name="Rawat V."/>
            <person name="Mandakova T."/>
            <person name="Maumus F."/>
            <person name="James G.V."/>
            <person name="Nordstroem K.J."/>
            <person name="Becker C."/>
            <person name="Warthmann N."/>
            <person name="Chica C."/>
            <person name="Szarzynska B."/>
            <person name="Zytnicki M."/>
            <person name="Albani M.C."/>
            <person name="Kiefer C."/>
            <person name="Bergonzi S."/>
            <person name="Castaings L."/>
            <person name="Mateos J.L."/>
            <person name="Berns M.C."/>
            <person name="Bujdoso N."/>
            <person name="Piofczyk T."/>
            <person name="de Lorenzo L."/>
            <person name="Barrero-Sicilia C."/>
            <person name="Mateos I."/>
            <person name="Piednoel M."/>
            <person name="Hagmann J."/>
            <person name="Chen-Min-Tao R."/>
            <person name="Iglesias-Fernandez R."/>
            <person name="Schuster S.C."/>
            <person name="Alonso-Blanco C."/>
            <person name="Roudier F."/>
            <person name="Carbonero P."/>
            <person name="Paz-Ares J."/>
            <person name="Davis S.J."/>
            <person name="Pecinka A."/>
            <person name="Quesneville H."/>
            <person name="Colot V."/>
            <person name="Lysak M.A."/>
            <person name="Weigel D."/>
            <person name="Coupland G."/>
            <person name="Schneeberger K."/>
        </authorList>
    </citation>
    <scope>NUCLEOTIDE SEQUENCE [LARGE SCALE GENOMIC DNA]</scope>
    <source>
        <strain evidence="4">cv. Pajares</strain>
    </source>
</reference>
<dbReference type="PROSITE" id="PS51375">
    <property type="entry name" value="PPR"/>
    <property type="match status" value="3"/>
</dbReference>
<evidence type="ECO:0000256" key="2">
    <source>
        <dbReference type="PROSITE-ProRule" id="PRU00708"/>
    </source>
</evidence>
<protein>
    <recommendedName>
        <fullName evidence="5">Pentacotripeptide-repeat region of PRORP domain-containing protein</fullName>
    </recommendedName>
</protein>
<keyword evidence="1" id="KW-0677">Repeat</keyword>
<feature type="repeat" description="PPR" evidence="2">
    <location>
        <begin position="173"/>
        <end position="207"/>
    </location>
</feature>
<dbReference type="Gene3D" id="1.25.40.10">
    <property type="entry name" value="Tetratricopeptide repeat domain"/>
    <property type="match status" value="2"/>
</dbReference>